<keyword evidence="2 7" id="KW-0285">Flavoprotein</keyword>
<proteinExistence type="inferred from homology"/>
<feature type="binding site" evidence="7">
    <location>
        <position position="111"/>
    </location>
    <ligand>
        <name>FMN</name>
        <dbReference type="ChEBI" id="CHEBI:58210"/>
    </ligand>
</feature>
<keyword evidence="3 7" id="KW-0288">FMN</keyword>
<dbReference type="GO" id="GO:0016614">
    <property type="term" value="F:oxidoreductase activity, acting on CH-OH group of donors"/>
    <property type="evidence" value="ECO:0007669"/>
    <property type="project" value="UniProtKB-ARBA"/>
</dbReference>
<dbReference type="InterPro" id="IPR013785">
    <property type="entry name" value="Aldolase_TIM"/>
</dbReference>
<dbReference type="PANTHER" id="PTHR10578:SF107">
    <property type="entry name" value="2-HYDROXYACID OXIDASE 1"/>
    <property type="match status" value="1"/>
</dbReference>
<evidence type="ECO:0000256" key="3">
    <source>
        <dbReference type="ARBA" id="ARBA00022643"/>
    </source>
</evidence>
<evidence type="ECO:0000313" key="9">
    <source>
        <dbReference type="EMBL" id="DAB41472.1"/>
    </source>
</evidence>
<dbReference type="Gene3D" id="3.20.20.70">
    <property type="entry name" value="Aldolase class I"/>
    <property type="match status" value="1"/>
</dbReference>
<feature type="binding site" evidence="7">
    <location>
        <position position="261"/>
    </location>
    <ligand>
        <name>glyoxylate</name>
        <dbReference type="ChEBI" id="CHEBI:36655"/>
    </ligand>
</feature>
<accession>A0A2P2CL53</accession>
<feature type="binding site" evidence="7">
    <location>
        <position position="259"/>
    </location>
    <ligand>
        <name>FMN</name>
        <dbReference type="ChEBI" id="CHEBI:58210"/>
    </ligand>
</feature>
<dbReference type="FunFam" id="3.20.20.70:FF:000029">
    <property type="entry name" value="L-lactate dehydrogenase"/>
    <property type="match status" value="1"/>
</dbReference>
<dbReference type="SUPFAM" id="SSF51395">
    <property type="entry name" value="FMN-linked oxidoreductases"/>
    <property type="match status" value="1"/>
</dbReference>
<feature type="domain" description="FMN hydroxy acid dehydrogenase" evidence="8">
    <location>
        <begin position="3"/>
        <end position="366"/>
    </location>
</feature>
<evidence type="ECO:0000256" key="5">
    <source>
        <dbReference type="ARBA" id="ARBA00024042"/>
    </source>
</evidence>
<sequence length="367" mass="37572">MTGSGAAPGSLADVERAAREALSPDVWDFVAGGSGGELTLAANRTALDRIALVPRALTGCTAASPGCTVLGEPWPMPAAVAPMAYQRLLHPEGEVAAARAAAATGVTYVISTMSSTPLDRITATGARTWFQLYWLRERARTADLVHRAEQAGCRALVLTVDVPVMGRRLRDARNGFALPGSVTAALLGDGPDSATAHTPDGTGSAVARHTSAVFDPGLGWQDIAWLRGITSLPLALKGVLSPDDARRAADAGVDLLVVSNHGGRQLDGAISSADALPAVTAAVAGRLPVLLDSGVRDGTDVLRALALGASGVLLGRPVLWGLAADGEAGVRTVLDQVRDELEHAMLLAGCPTPAHAPGLARRATEGL</sequence>
<feature type="binding site" evidence="7">
    <location>
        <begin position="315"/>
        <end position="316"/>
    </location>
    <ligand>
        <name>FMN</name>
        <dbReference type="ChEBI" id="CHEBI:58210"/>
    </ligand>
</feature>
<dbReference type="OrthoDB" id="9770452at2"/>
<dbReference type="PANTHER" id="PTHR10578">
    <property type="entry name" value="S -2-HYDROXY-ACID OXIDASE-RELATED"/>
    <property type="match status" value="1"/>
</dbReference>
<evidence type="ECO:0000256" key="4">
    <source>
        <dbReference type="ARBA" id="ARBA00023002"/>
    </source>
</evidence>
<dbReference type="EMBL" id="BK009377">
    <property type="protein sequence ID" value="DAB41472.1"/>
    <property type="molecule type" value="Genomic_DNA"/>
</dbReference>
<dbReference type="GO" id="GO:0010181">
    <property type="term" value="F:FMN binding"/>
    <property type="evidence" value="ECO:0007669"/>
    <property type="project" value="InterPro"/>
</dbReference>
<dbReference type="PROSITE" id="PS00557">
    <property type="entry name" value="FMN_HYDROXY_ACID_DH_1"/>
    <property type="match status" value="1"/>
</dbReference>
<dbReference type="InterPro" id="IPR008259">
    <property type="entry name" value="FMN_hydac_DH_AS"/>
</dbReference>
<evidence type="ECO:0000256" key="2">
    <source>
        <dbReference type="ARBA" id="ARBA00022630"/>
    </source>
</evidence>
<feature type="binding site" evidence="7">
    <location>
        <begin position="82"/>
        <end position="84"/>
    </location>
    <ligand>
        <name>FMN</name>
        <dbReference type="ChEBI" id="CHEBI:58210"/>
    </ligand>
</feature>
<dbReference type="PIRSF" id="PIRSF000138">
    <property type="entry name" value="Al-hdrx_acd_dh"/>
    <property type="match status" value="1"/>
</dbReference>
<feature type="binding site" evidence="7">
    <location>
        <position position="237"/>
    </location>
    <ligand>
        <name>FMN</name>
        <dbReference type="ChEBI" id="CHEBI:58210"/>
    </ligand>
</feature>
<reference evidence="9" key="1">
    <citation type="journal article" date="2016" name="Angew. Chem. Int. Ed. Engl.">
        <title>A Peptidyl-Transesterifying Type I Thioesterase in Salinamide Biosynthesis.</title>
        <authorList>
            <person name="Ray L."/>
            <person name="Yamanaka K."/>
            <person name="Moore B.S."/>
        </authorList>
    </citation>
    <scope>NUCLEOTIDE SEQUENCE</scope>
    <source>
        <strain evidence="9">CNB091</strain>
    </source>
</reference>
<evidence type="ECO:0000256" key="6">
    <source>
        <dbReference type="PIRSR" id="PIRSR000138-1"/>
    </source>
</evidence>
<evidence type="ECO:0000256" key="7">
    <source>
        <dbReference type="PIRSR" id="PIRSR000138-2"/>
    </source>
</evidence>
<feature type="binding site" evidence="7">
    <location>
        <position position="131"/>
    </location>
    <ligand>
        <name>FMN</name>
        <dbReference type="ChEBI" id="CHEBI:58210"/>
    </ligand>
</feature>
<protein>
    <submittedName>
        <fullName evidence="9">2-hydroxy-acid oxidase</fullName>
    </submittedName>
</protein>
<dbReference type="InterPro" id="IPR000262">
    <property type="entry name" value="FMN-dep_DH"/>
</dbReference>
<dbReference type="InterPro" id="IPR012133">
    <property type="entry name" value="Alpha-hydoxy_acid_DH_FMN"/>
</dbReference>
<comment type="similarity">
    <text evidence="5">Belongs to the FMN-dependent alpha-hydroxy acid dehydrogenase family.</text>
</comment>
<dbReference type="AlphaFoldDB" id="A0A2P2CL53"/>
<feature type="binding site" evidence="7">
    <location>
        <position position="264"/>
    </location>
    <ligand>
        <name>glyoxylate</name>
        <dbReference type="ChEBI" id="CHEBI:36655"/>
    </ligand>
</feature>
<feature type="active site" description="Proton acceptor" evidence="6">
    <location>
        <position position="261"/>
    </location>
</feature>
<dbReference type="PROSITE" id="PS51349">
    <property type="entry name" value="FMN_HYDROXY_ACID_DH_2"/>
    <property type="match status" value="1"/>
</dbReference>
<name>A0A2P2CL53_9ACTN</name>
<comment type="cofactor">
    <cofactor evidence="1">
        <name>FMN</name>
        <dbReference type="ChEBI" id="CHEBI:58210"/>
    </cofactor>
</comment>
<feature type="binding site" evidence="7">
    <location>
        <begin position="292"/>
        <end position="296"/>
    </location>
    <ligand>
        <name>FMN</name>
        <dbReference type="ChEBI" id="CHEBI:58210"/>
    </ligand>
</feature>
<evidence type="ECO:0000256" key="1">
    <source>
        <dbReference type="ARBA" id="ARBA00001917"/>
    </source>
</evidence>
<keyword evidence="4" id="KW-0560">Oxidoreductase</keyword>
<gene>
    <name evidence="9" type="primary">sln2</name>
</gene>
<feature type="binding site" evidence="7">
    <location>
        <position position="168"/>
    </location>
    <ligand>
        <name>glyoxylate</name>
        <dbReference type="ChEBI" id="CHEBI:36655"/>
    </ligand>
</feature>
<feature type="binding site" evidence="7">
    <location>
        <position position="133"/>
    </location>
    <ligand>
        <name>glyoxylate</name>
        <dbReference type="ChEBI" id="CHEBI:36655"/>
    </ligand>
</feature>
<dbReference type="InterPro" id="IPR037396">
    <property type="entry name" value="FMN_HAD"/>
</dbReference>
<dbReference type="Pfam" id="PF01070">
    <property type="entry name" value="FMN_dh"/>
    <property type="match status" value="1"/>
</dbReference>
<dbReference type="CDD" id="cd02809">
    <property type="entry name" value="alpha_hydroxyacid_oxid_FMN"/>
    <property type="match status" value="1"/>
</dbReference>
<feature type="binding site" evidence="7">
    <location>
        <position position="159"/>
    </location>
    <ligand>
        <name>FMN</name>
        <dbReference type="ChEBI" id="CHEBI:58210"/>
    </ligand>
</feature>
<organism evidence="9">
    <name type="scientific">Streptomyces sp. CNB091</name>
    <dbReference type="NCBI Taxonomy" id="1169156"/>
    <lineage>
        <taxon>Bacteria</taxon>
        <taxon>Bacillati</taxon>
        <taxon>Actinomycetota</taxon>
        <taxon>Actinomycetes</taxon>
        <taxon>Kitasatosporales</taxon>
        <taxon>Streptomycetaceae</taxon>
        <taxon>Streptomyces</taxon>
    </lineage>
</organism>
<evidence type="ECO:0000259" key="8">
    <source>
        <dbReference type="PROSITE" id="PS51349"/>
    </source>
</evidence>